<name>A0A177WY38_BATDL</name>
<dbReference type="Proteomes" id="UP000077115">
    <property type="component" value="Unassembled WGS sequence"/>
</dbReference>
<proteinExistence type="predicted"/>
<evidence type="ECO:0000313" key="2">
    <source>
        <dbReference type="Proteomes" id="UP000077115"/>
    </source>
</evidence>
<gene>
    <name evidence="1" type="ORF">BDEG_28044</name>
</gene>
<evidence type="ECO:0000313" key="1">
    <source>
        <dbReference type="EMBL" id="OAJ44856.1"/>
    </source>
</evidence>
<dbReference type="AlphaFoldDB" id="A0A177WY38"/>
<reference evidence="1 2" key="2">
    <citation type="submission" date="2016-05" db="EMBL/GenBank/DDBJ databases">
        <title>Lineage-specific infection strategies underlie the spectrum of fungal disease in amphibians.</title>
        <authorList>
            <person name="Cuomo C.A."/>
            <person name="Farrer R.A."/>
            <person name="James T."/>
            <person name="Longcore J."/>
            <person name="Birren B."/>
        </authorList>
    </citation>
    <scope>NUCLEOTIDE SEQUENCE [LARGE SCALE GENOMIC DNA]</scope>
    <source>
        <strain evidence="1 2">JEL423</strain>
    </source>
</reference>
<organism evidence="1 2">
    <name type="scientific">Batrachochytrium dendrobatidis (strain JEL423)</name>
    <dbReference type="NCBI Taxonomy" id="403673"/>
    <lineage>
        <taxon>Eukaryota</taxon>
        <taxon>Fungi</taxon>
        <taxon>Fungi incertae sedis</taxon>
        <taxon>Chytridiomycota</taxon>
        <taxon>Chytridiomycota incertae sedis</taxon>
        <taxon>Chytridiomycetes</taxon>
        <taxon>Rhizophydiales</taxon>
        <taxon>Rhizophydiales incertae sedis</taxon>
        <taxon>Batrachochytrium</taxon>
    </lineage>
</organism>
<accession>A0A177WY38</accession>
<protein>
    <submittedName>
        <fullName evidence="1">Uncharacterized protein</fullName>
    </submittedName>
</protein>
<reference evidence="1 2" key="1">
    <citation type="submission" date="2006-10" db="EMBL/GenBank/DDBJ databases">
        <title>The Genome Sequence of Batrachochytrium dendrobatidis JEL423.</title>
        <authorList>
            <consortium name="The Broad Institute Genome Sequencing Platform"/>
            <person name="Birren B."/>
            <person name="Lander E."/>
            <person name="Galagan J."/>
            <person name="Cuomo C."/>
            <person name="Devon K."/>
            <person name="Jaffe D."/>
            <person name="Butler J."/>
            <person name="Alvarez P."/>
            <person name="Gnerre S."/>
            <person name="Grabherr M."/>
            <person name="Kleber M."/>
            <person name="Mauceli E."/>
            <person name="Brockman W."/>
            <person name="Young S."/>
            <person name="LaButti K."/>
            <person name="Sykes S."/>
            <person name="DeCaprio D."/>
            <person name="Crawford M."/>
            <person name="Koehrsen M."/>
            <person name="Engels R."/>
            <person name="Montgomery P."/>
            <person name="Pearson M."/>
            <person name="Howarth C."/>
            <person name="Larson L."/>
            <person name="White J."/>
            <person name="O'Leary S."/>
            <person name="Kodira C."/>
            <person name="Zeng Q."/>
            <person name="Yandava C."/>
            <person name="Alvarado L."/>
            <person name="Longcore J."/>
            <person name="James T."/>
        </authorList>
    </citation>
    <scope>NUCLEOTIDE SEQUENCE [LARGE SCALE GENOMIC DNA]</scope>
    <source>
        <strain evidence="1 2">JEL423</strain>
    </source>
</reference>
<dbReference type="EMBL" id="DS022313">
    <property type="protein sequence ID" value="OAJ44856.1"/>
    <property type="molecule type" value="Genomic_DNA"/>
</dbReference>
<dbReference type="VEuPathDB" id="FungiDB:BDEG_28044"/>
<sequence>MTTALKFCIQCFQFEQTSYSTSISCKNYKNSQDHANTIEIGLPIHQTCFNQTSISTKNTRESALEIGQSFEAKNTCNFKSCLETNCYNQDVCHSQNLKTAQKNTIRSFDRVKASLIQLIFGMCMQYKNQSNDSPADESTPLISTTNADLHSIDIDDLSVSVQNAQIAEQDRE</sequence>